<dbReference type="SMART" id="SM00248">
    <property type="entry name" value="ANK"/>
    <property type="match status" value="4"/>
</dbReference>
<feature type="transmembrane region" description="Helical" evidence="17">
    <location>
        <begin position="303"/>
        <end position="321"/>
    </location>
</feature>
<dbReference type="SUPFAM" id="SSF81324">
    <property type="entry name" value="Voltage-gated potassium channels"/>
    <property type="match status" value="1"/>
</dbReference>
<evidence type="ECO:0000313" key="20">
    <source>
        <dbReference type="Proteomes" id="UP001066276"/>
    </source>
</evidence>
<dbReference type="Pfam" id="PF00520">
    <property type="entry name" value="Ion_trans"/>
    <property type="match status" value="1"/>
</dbReference>
<evidence type="ECO:0000256" key="4">
    <source>
        <dbReference type="ARBA" id="ARBA00022568"/>
    </source>
</evidence>
<feature type="transmembrane region" description="Helical" evidence="17">
    <location>
        <begin position="266"/>
        <end position="283"/>
    </location>
</feature>
<keyword evidence="9 17" id="KW-1133">Transmembrane helix</keyword>
<accession>A0AAV7UYK9</accession>
<keyword evidence="10 15" id="KW-0040">ANK repeat</keyword>
<dbReference type="Pfam" id="PF12796">
    <property type="entry name" value="Ank_2"/>
    <property type="match status" value="2"/>
</dbReference>
<dbReference type="Gene3D" id="1.10.287.70">
    <property type="match status" value="1"/>
</dbReference>
<keyword evidence="7" id="KW-0677">Repeat</keyword>
<evidence type="ECO:0000256" key="14">
    <source>
        <dbReference type="ARBA" id="ARBA00036634"/>
    </source>
</evidence>
<keyword evidence="3" id="KW-1003">Cell membrane</keyword>
<dbReference type="GO" id="GO:0098703">
    <property type="term" value="P:calcium ion import across plasma membrane"/>
    <property type="evidence" value="ECO:0007669"/>
    <property type="project" value="TreeGrafter"/>
</dbReference>
<evidence type="ECO:0000256" key="17">
    <source>
        <dbReference type="SAM" id="Phobius"/>
    </source>
</evidence>
<feature type="transmembrane region" description="Helical" evidence="17">
    <location>
        <begin position="455"/>
        <end position="477"/>
    </location>
</feature>
<reference evidence="19" key="1">
    <citation type="journal article" date="2022" name="bioRxiv">
        <title>Sequencing and chromosome-scale assembly of the giantPleurodeles waltlgenome.</title>
        <authorList>
            <person name="Brown T."/>
            <person name="Elewa A."/>
            <person name="Iarovenko S."/>
            <person name="Subramanian E."/>
            <person name="Araus A.J."/>
            <person name="Petzold A."/>
            <person name="Susuki M."/>
            <person name="Suzuki K.-i.T."/>
            <person name="Hayashi T."/>
            <person name="Toyoda A."/>
            <person name="Oliveira C."/>
            <person name="Osipova E."/>
            <person name="Leigh N.D."/>
            <person name="Simon A."/>
            <person name="Yun M.H."/>
        </authorList>
    </citation>
    <scope>NUCLEOTIDE SEQUENCE</scope>
    <source>
        <strain evidence="19">20211129_DDA</strain>
        <tissue evidence="19">Liver</tissue>
    </source>
</reference>
<feature type="repeat" description="ANK" evidence="15">
    <location>
        <begin position="97"/>
        <end position="129"/>
    </location>
</feature>
<evidence type="ECO:0000256" key="9">
    <source>
        <dbReference type="ARBA" id="ARBA00022989"/>
    </source>
</evidence>
<keyword evidence="2" id="KW-0813">Transport</keyword>
<protein>
    <recommendedName>
        <fullName evidence="18">Ion transport domain-containing protein</fullName>
    </recommendedName>
</protein>
<evidence type="ECO:0000256" key="3">
    <source>
        <dbReference type="ARBA" id="ARBA00022475"/>
    </source>
</evidence>
<dbReference type="InterPro" id="IPR005821">
    <property type="entry name" value="Ion_trans_dom"/>
</dbReference>
<dbReference type="GO" id="GO:0005886">
    <property type="term" value="C:plasma membrane"/>
    <property type="evidence" value="ECO:0007669"/>
    <property type="project" value="UniProtKB-SubCell"/>
</dbReference>
<evidence type="ECO:0000256" key="15">
    <source>
        <dbReference type="PROSITE-ProRule" id="PRU00023"/>
    </source>
</evidence>
<comment type="subcellular location">
    <subcellularLocation>
        <location evidence="1">Cell membrane</location>
        <topology evidence="1">Multi-pass membrane protein</topology>
    </subcellularLocation>
</comment>
<dbReference type="GO" id="GO:0005262">
    <property type="term" value="F:calcium channel activity"/>
    <property type="evidence" value="ECO:0007669"/>
    <property type="project" value="UniProtKB-KW"/>
</dbReference>
<evidence type="ECO:0000256" key="5">
    <source>
        <dbReference type="ARBA" id="ARBA00022673"/>
    </source>
</evidence>
<dbReference type="AlphaFoldDB" id="A0AAV7UYK9"/>
<evidence type="ECO:0000256" key="7">
    <source>
        <dbReference type="ARBA" id="ARBA00022737"/>
    </source>
</evidence>
<feature type="region of interest" description="Disordered" evidence="16">
    <location>
        <begin position="705"/>
        <end position="772"/>
    </location>
</feature>
<name>A0AAV7UYK9_PLEWA</name>
<feature type="repeat" description="ANK" evidence="15">
    <location>
        <begin position="63"/>
        <end position="95"/>
    </location>
</feature>
<gene>
    <name evidence="19" type="ORF">NDU88_003303</name>
</gene>
<evidence type="ECO:0000256" key="10">
    <source>
        <dbReference type="ARBA" id="ARBA00023043"/>
    </source>
</evidence>
<feature type="repeat" description="ANK" evidence="15">
    <location>
        <begin position="30"/>
        <end position="62"/>
    </location>
</feature>
<comment type="catalytic activity">
    <reaction evidence="14">
        <text>Ca(2+)(in) = Ca(2+)(out)</text>
        <dbReference type="Rhea" id="RHEA:29671"/>
        <dbReference type="ChEBI" id="CHEBI:29108"/>
    </reaction>
</comment>
<keyword evidence="11" id="KW-0406">Ion transport</keyword>
<dbReference type="InterPro" id="IPR024862">
    <property type="entry name" value="TRPV"/>
</dbReference>
<evidence type="ECO:0000256" key="16">
    <source>
        <dbReference type="SAM" id="MobiDB-lite"/>
    </source>
</evidence>
<feature type="transmembrane region" description="Helical" evidence="17">
    <location>
        <begin position="414"/>
        <end position="431"/>
    </location>
</feature>
<keyword evidence="6 17" id="KW-0812">Transmembrane</keyword>
<feature type="domain" description="Ion transport" evidence="18">
    <location>
        <begin position="376"/>
        <end position="549"/>
    </location>
</feature>
<dbReference type="EMBL" id="JANPWB010000004">
    <property type="protein sequence ID" value="KAJ1194008.1"/>
    <property type="molecule type" value="Genomic_DNA"/>
</dbReference>
<dbReference type="PROSITE" id="PS50297">
    <property type="entry name" value="ANK_REP_REGION"/>
    <property type="match status" value="3"/>
</dbReference>
<dbReference type="PROSITE" id="PS50088">
    <property type="entry name" value="ANK_REPEAT"/>
    <property type="match status" value="4"/>
</dbReference>
<keyword evidence="4" id="KW-0109">Calcium transport</keyword>
<keyword evidence="20" id="KW-1185">Reference proteome</keyword>
<feature type="region of interest" description="Disordered" evidence="16">
    <location>
        <begin position="635"/>
        <end position="665"/>
    </location>
</feature>
<keyword evidence="5" id="KW-0107">Calcium channel</keyword>
<dbReference type="InterPro" id="IPR036770">
    <property type="entry name" value="Ankyrin_rpt-contain_sf"/>
</dbReference>
<keyword evidence="12 17" id="KW-0472">Membrane</keyword>
<dbReference type="PANTHER" id="PTHR10582:SF33">
    <property type="entry name" value="TRANSIENT RECEPTOR POTENTIAL CHANNEL PYREXIA"/>
    <property type="match status" value="1"/>
</dbReference>
<evidence type="ECO:0000313" key="19">
    <source>
        <dbReference type="EMBL" id="KAJ1194008.1"/>
    </source>
</evidence>
<evidence type="ECO:0000256" key="8">
    <source>
        <dbReference type="ARBA" id="ARBA00022837"/>
    </source>
</evidence>
<keyword evidence="13" id="KW-0407">Ion channel</keyword>
<dbReference type="Proteomes" id="UP001066276">
    <property type="component" value="Chromosome 2_2"/>
</dbReference>
<evidence type="ECO:0000256" key="13">
    <source>
        <dbReference type="ARBA" id="ARBA00023303"/>
    </source>
</evidence>
<proteinExistence type="predicted"/>
<feature type="transmembrane region" description="Helical" evidence="17">
    <location>
        <begin position="514"/>
        <end position="539"/>
    </location>
</feature>
<keyword evidence="8" id="KW-0106">Calcium</keyword>
<evidence type="ECO:0000256" key="2">
    <source>
        <dbReference type="ARBA" id="ARBA00022448"/>
    </source>
</evidence>
<sequence length="772" mass="87639">MAASYFYSFNWKKLNRLLEGGANVNATDLYGQTVLHEVAKTWNPDVAKYLIVRGADVNKADQFGVTPLHAASAMDYPEMVDCLLKSGAKISATTTRRKQAPIHYAAKYDAVEALKMLLKYGADVSARDYKARTPLQLSAELDRSESARLLLNVQADASVYDSSGLSCLTLLIVNMPPVASLALDQLHVKDRANRKQYFHINVLEPTVAALQPDPPETQNGTSELKGSHAKSPLEVIVQTHQLDIIMHPVIQKLIEIKWQRFGRRNIAIMLILNLIFTISWSALGIAAGIERPEETPYVFPEDAWRIVVIVIALGLTIYQLVEEFRDFYLSRQKFNLWKKWREQELNTDIQLCHPQWPEEKDYLQKLIDELDDSRPAYMKDFWNLFDWIVFLMLLIVITTHIADVVEQNNSDLHISHVRFFSVTIIFLWLRIMKHARAIRALGPFIVMLGKITADILKFLFLYGEFYIPYACSFWIIYGGNVTKMETVPQLMFNVFRITLVDDYGFDDMYEKDPVMAYILCGTFLGVSAILCINLLIALLSDAFQRVYDNATANAAMQQASTLLEIEENLTRKSLGNFQRHIREACSPLTLFYDDDLTSEEDNELKKVTFQIKEELDELMHLLREKEVKNELSDIYERGSAQGSRESGEPKKSKKGNAPQRESIAQHDSFVMMTTLMRSQQEQKSEISQLNQKLENMEAMIRQLLPPPPRPGPGTTADMPQMGGAPSNMPPTLRSRPVSRVAADTAEHSPGPSSHVTLDIVGRTRPMPRDSNA</sequence>
<evidence type="ECO:0000256" key="12">
    <source>
        <dbReference type="ARBA" id="ARBA00023136"/>
    </source>
</evidence>
<dbReference type="Gene3D" id="1.25.40.20">
    <property type="entry name" value="Ankyrin repeat-containing domain"/>
    <property type="match status" value="2"/>
</dbReference>
<comment type="caution">
    <text evidence="19">The sequence shown here is derived from an EMBL/GenBank/DDBJ whole genome shotgun (WGS) entry which is preliminary data.</text>
</comment>
<evidence type="ECO:0000259" key="18">
    <source>
        <dbReference type="Pfam" id="PF00520"/>
    </source>
</evidence>
<dbReference type="InterPro" id="IPR002110">
    <property type="entry name" value="Ankyrin_rpt"/>
</dbReference>
<organism evidence="19 20">
    <name type="scientific">Pleurodeles waltl</name>
    <name type="common">Iberian ribbed newt</name>
    <dbReference type="NCBI Taxonomy" id="8319"/>
    <lineage>
        <taxon>Eukaryota</taxon>
        <taxon>Metazoa</taxon>
        <taxon>Chordata</taxon>
        <taxon>Craniata</taxon>
        <taxon>Vertebrata</taxon>
        <taxon>Euteleostomi</taxon>
        <taxon>Amphibia</taxon>
        <taxon>Batrachia</taxon>
        <taxon>Caudata</taxon>
        <taxon>Salamandroidea</taxon>
        <taxon>Salamandridae</taxon>
        <taxon>Pleurodelinae</taxon>
        <taxon>Pleurodeles</taxon>
    </lineage>
</organism>
<feature type="transmembrane region" description="Helical" evidence="17">
    <location>
        <begin position="384"/>
        <end position="402"/>
    </location>
</feature>
<feature type="repeat" description="ANK" evidence="15">
    <location>
        <begin position="130"/>
        <end position="162"/>
    </location>
</feature>
<evidence type="ECO:0000256" key="1">
    <source>
        <dbReference type="ARBA" id="ARBA00004651"/>
    </source>
</evidence>
<dbReference type="SUPFAM" id="SSF48403">
    <property type="entry name" value="Ankyrin repeat"/>
    <property type="match status" value="1"/>
</dbReference>
<evidence type="ECO:0000256" key="6">
    <source>
        <dbReference type="ARBA" id="ARBA00022692"/>
    </source>
</evidence>
<dbReference type="PANTHER" id="PTHR10582">
    <property type="entry name" value="TRANSIENT RECEPTOR POTENTIAL ION CHANNEL PROTEIN"/>
    <property type="match status" value="1"/>
</dbReference>
<evidence type="ECO:0000256" key="11">
    <source>
        <dbReference type="ARBA" id="ARBA00023065"/>
    </source>
</evidence>